<dbReference type="KEGG" id="scm:SCHCO_01129253"/>
<dbReference type="OrthoDB" id="2261329at2759"/>
<protein>
    <submittedName>
        <fullName evidence="1">Uncharacterized protein</fullName>
    </submittedName>
</protein>
<organism evidence="2">
    <name type="scientific">Schizophyllum commune (strain H4-8 / FGSC 9210)</name>
    <name type="common">Split gill fungus</name>
    <dbReference type="NCBI Taxonomy" id="578458"/>
    <lineage>
        <taxon>Eukaryota</taxon>
        <taxon>Fungi</taxon>
        <taxon>Dikarya</taxon>
        <taxon>Basidiomycota</taxon>
        <taxon>Agaricomycotina</taxon>
        <taxon>Agaricomycetes</taxon>
        <taxon>Agaricomycetidae</taxon>
        <taxon>Agaricales</taxon>
        <taxon>Schizophyllaceae</taxon>
        <taxon>Schizophyllum</taxon>
    </lineage>
</organism>
<dbReference type="VEuPathDB" id="FungiDB:SCHCODRAFT_01129253"/>
<dbReference type="STRING" id="578458.D8Q967"/>
<name>D8Q967_SCHCM</name>
<dbReference type="GeneID" id="9591506"/>
<dbReference type="Proteomes" id="UP000007431">
    <property type="component" value="Unassembled WGS sequence"/>
</dbReference>
<dbReference type="eggNOG" id="ENOG502S1Y6">
    <property type="taxonomic scope" value="Eukaryota"/>
</dbReference>
<accession>D8Q967</accession>
<proteinExistence type="predicted"/>
<reference evidence="1 2" key="1">
    <citation type="journal article" date="2010" name="Nat. Biotechnol.">
        <title>Genome sequence of the model mushroom Schizophyllum commune.</title>
        <authorList>
            <person name="Ohm R.A."/>
            <person name="de Jong J.F."/>
            <person name="Lugones L.G."/>
            <person name="Aerts A."/>
            <person name="Kothe E."/>
            <person name="Stajich J.E."/>
            <person name="de Vries R.P."/>
            <person name="Record E."/>
            <person name="Levasseur A."/>
            <person name="Baker S.E."/>
            <person name="Bartholomew K.A."/>
            <person name="Coutinho P.M."/>
            <person name="Erdmann S."/>
            <person name="Fowler T.J."/>
            <person name="Gathman A.C."/>
            <person name="Lombard V."/>
            <person name="Henrissat B."/>
            <person name="Knabe N."/>
            <person name="Kuees U."/>
            <person name="Lilly W.W."/>
            <person name="Lindquist E."/>
            <person name="Lucas S."/>
            <person name="Magnuson J.K."/>
            <person name="Piumi F."/>
            <person name="Raudaskoski M."/>
            <person name="Salamov A."/>
            <person name="Schmutz J."/>
            <person name="Schwarze F.W.M.R."/>
            <person name="vanKuyk P.A."/>
            <person name="Horton J.S."/>
            <person name="Grigoriev I.V."/>
            <person name="Woesten H.A.B."/>
        </authorList>
    </citation>
    <scope>NUCLEOTIDE SEQUENCE [LARGE SCALE GENOMIC DNA]</scope>
    <source>
        <strain evidence="2">H4-8 / FGSC 9210</strain>
    </source>
</reference>
<dbReference type="AlphaFoldDB" id="D8Q967"/>
<evidence type="ECO:0000313" key="1">
    <source>
        <dbReference type="EMBL" id="EFI95600.1"/>
    </source>
</evidence>
<dbReference type="EMBL" id="GL377308">
    <property type="protein sequence ID" value="EFI95600.1"/>
    <property type="molecule type" value="Genomic_DNA"/>
</dbReference>
<dbReference type="RefSeq" id="XP_003030503.1">
    <property type="nucleotide sequence ID" value="XM_003030457.1"/>
</dbReference>
<dbReference type="InParanoid" id="D8Q967"/>
<dbReference type="HOGENOM" id="CLU_1262180_0_0_1"/>
<keyword evidence="2" id="KW-1185">Reference proteome</keyword>
<dbReference type="OMA" id="RCHHADH"/>
<evidence type="ECO:0000313" key="2">
    <source>
        <dbReference type="Proteomes" id="UP000007431"/>
    </source>
</evidence>
<gene>
    <name evidence="1" type="ORF">SCHCODRAFT_85529</name>
</gene>
<sequence length="219" mass="24457">MQGDSVRYLNDLNTWLEGFVTDGTAKIEGMAANVATISAAFGAQGQGQNPLDEMRQLAEEMRSRDQNTAALHDAVGRLFGELGGQGGVGGVQQVLEMQRQNQEVLVRSLASELTKEIRDERLRFVDAMQEATSLNVTAQVEDFKQQMSKEVRAMIHDVQRLHAERQAMQNQIADLFSFYSKYENEKGGPPEQRPPPMAANQVNHPRYVVNGQHATLRRC</sequence>